<sequence length="100" mass="11109">MRSLIFTLLLIACTSASLVENEIVFDKCEYCKSVGESLKVLLKTLVPDKTLDSLVETVCEKTGEFKPYCTIALKQLLEVVHKEIQAIDVAKICKLIKACS</sequence>
<dbReference type="AlphaFoldDB" id="A0AAV2T964"/>
<feature type="domain" description="Saposin B-type" evidence="3">
    <location>
        <begin position="24"/>
        <end position="100"/>
    </location>
</feature>
<feature type="signal peptide" evidence="2">
    <location>
        <begin position="1"/>
        <end position="16"/>
    </location>
</feature>
<dbReference type="InterPro" id="IPR011001">
    <property type="entry name" value="Saposin-like"/>
</dbReference>
<proteinExistence type="predicted"/>
<dbReference type="Gene3D" id="1.10.225.10">
    <property type="entry name" value="Saposin-like"/>
    <property type="match status" value="1"/>
</dbReference>
<reference evidence="4" key="1">
    <citation type="submission" date="2024-06" db="EMBL/GenBank/DDBJ databases">
        <authorList>
            <person name="Liu X."/>
            <person name="Lenzi L."/>
            <person name="Haldenby T S."/>
            <person name="Uol C."/>
        </authorList>
    </citation>
    <scope>NUCLEOTIDE SEQUENCE</scope>
</reference>
<evidence type="ECO:0000256" key="1">
    <source>
        <dbReference type="ARBA" id="ARBA00023157"/>
    </source>
</evidence>
<gene>
    <name evidence="4" type="ORF">CDAUBV1_LOCUS6905</name>
</gene>
<evidence type="ECO:0000313" key="5">
    <source>
        <dbReference type="Proteomes" id="UP001497525"/>
    </source>
</evidence>
<accession>A0AAV2T964</accession>
<dbReference type="Proteomes" id="UP001497525">
    <property type="component" value="Unassembled WGS sequence"/>
</dbReference>
<evidence type="ECO:0000256" key="2">
    <source>
        <dbReference type="SAM" id="SignalP"/>
    </source>
</evidence>
<dbReference type="PROSITE" id="PS50015">
    <property type="entry name" value="SAP_B"/>
    <property type="match status" value="1"/>
</dbReference>
<dbReference type="SUPFAM" id="SSF47862">
    <property type="entry name" value="Saposin"/>
    <property type="match status" value="1"/>
</dbReference>
<keyword evidence="2" id="KW-0732">Signal</keyword>
<comment type="caution">
    <text evidence="4">The sequence shown here is derived from an EMBL/GenBank/DDBJ whole genome shotgun (WGS) entry which is preliminary data.</text>
</comment>
<protein>
    <recommendedName>
        <fullName evidence="3">Saposin B-type domain-containing protein</fullName>
    </recommendedName>
</protein>
<name>A0AAV2T964_CALDB</name>
<evidence type="ECO:0000313" key="4">
    <source>
        <dbReference type="EMBL" id="CAL5133644.1"/>
    </source>
</evidence>
<feature type="chain" id="PRO_5043977025" description="Saposin B-type domain-containing protein" evidence="2">
    <location>
        <begin position="17"/>
        <end position="100"/>
    </location>
</feature>
<dbReference type="EMBL" id="CAXLJL010000157">
    <property type="protein sequence ID" value="CAL5133644.1"/>
    <property type="molecule type" value="Genomic_DNA"/>
</dbReference>
<keyword evidence="1" id="KW-1015">Disulfide bond</keyword>
<organism evidence="4 5">
    <name type="scientific">Calicophoron daubneyi</name>
    <name type="common">Rumen fluke</name>
    <name type="synonym">Paramphistomum daubneyi</name>
    <dbReference type="NCBI Taxonomy" id="300641"/>
    <lineage>
        <taxon>Eukaryota</taxon>
        <taxon>Metazoa</taxon>
        <taxon>Spiralia</taxon>
        <taxon>Lophotrochozoa</taxon>
        <taxon>Platyhelminthes</taxon>
        <taxon>Trematoda</taxon>
        <taxon>Digenea</taxon>
        <taxon>Plagiorchiida</taxon>
        <taxon>Pronocephalata</taxon>
        <taxon>Paramphistomoidea</taxon>
        <taxon>Paramphistomidae</taxon>
        <taxon>Calicophoron</taxon>
    </lineage>
</organism>
<evidence type="ECO:0000259" key="3">
    <source>
        <dbReference type="PROSITE" id="PS50015"/>
    </source>
</evidence>
<dbReference type="InterPro" id="IPR008139">
    <property type="entry name" value="SaposinB_dom"/>
</dbReference>